<evidence type="ECO:0000256" key="6">
    <source>
        <dbReference type="ARBA" id="ARBA00023239"/>
    </source>
</evidence>
<keyword evidence="12" id="KW-1185">Reference proteome</keyword>
<evidence type="ECO:0000256" key="8">
    <source>
        <dbReference type="PIRSR" id="PIRSR001399-1"/>
    </source>
</evidence>
<dbReference type="UniPathway" id="UPA00053">
    <property type="reaction ID" value="UER00086"/>
</dbReference>
<dbReference type="CDD" id="cd00466">
    <property type="entry name" value="DHQase_II"/>
    <property type="match status" value="1"/>
</dbReference>
<evidence type="ECO:0000256" key="3">
    <source>
        <dbReference type="ARBA" id="ARBA00011037"/>
    </source>
</evidence>
<evidence type="ECO:0000256" key="9">
    <source>
        <dbReference type="PIRSR" id="PIRSR001399-2"/>
    </source>
</evidence>
<dbReference type="GO" id="GO:0009073">
    <property type="term" value="P:aromatic amino acid family biosynthetic process"/>
    <property type="evidence" value="ECO:0007669"/>
    <property type="project" value="UniProtKB-KW"/>
</dbReference>
<protein>
    <recommendedName>
        <fullName evidence="5 7">3-dehydroquinate dehydratase</fullName>
        <shortName evidence="7">3-dehydroquinase</shortName>
        <ecNumber evidence="5 7">4.2.1.10</ecNumber>
    </recommendedName>
    <alternativeName>
        <fullName evidence="7">Type II DHQase</fullName>
    </alternativeName>
</protein>
<dbReference type="GO" id="GO:0003855">
    <property type="term" value="F:3-dehydroquinate dehydratase activity"/>
    <property type="evidence" value="ECO:0007669"/>
    <property type="project" value="UniProtKB-UniRule"/>
</dbReference>
<dbReference type="NCBIfam" id="NF003805">
    <property type="entry name" value="PRK05395.1-2"/>
    <property type="match status" value="1"/>
</dbReference>
<comment type="caution">
    <text evidence="11">The sequence shown here is derived from an EMBL/GenBank/DDBJ whole genome shotgun (WGS) entry which is preliminary data.</text>
</comment>
<dbReference type="InterPro" id="IPR001874">
    <property type="entry name" value="DHquinase_II"/>
</dbReference>
<dbReference type="EMBL" id="SKFG01000009">
    <property type="protein sequence ID" value="TCZ77438.1"/>
    <property type="molecule type" value="Genomic_DNA"/>
</dbReference>
<reference evidence="11 12" key="1">
    <citation type="submission" date="2019-03" db="EMBL/GenBank/DDBJ databases">
        <authorList>
            <person name="Kim M.K.M."/>
        </authorList>
    </citation>
    <scope>NUCLEOTIDE SEQUENCE [LARGE SCALE GENOMIC DNA]</scope>
    <source>
        <strain evidence="11 12">18JY21-1</strain>
    </source>
</reference>
<dbReference type="NCBIfam" id="TIGR01088">
    <property type="entry name" value="aroQ"/>
    <property type="match status" value="1"/>
</dbReference>
<sequence length="149" mass="16307">MKQILILNGPNLNMLGIRDPAVYGSDTLASIESNLRKLAEGMEVTLQFLQSNHEGVLIDAIHGAYGHVDGILINPGAYTHYSYAIRDALAAVSIPTVEVHLSNIHKREEFRHLSVIAPIAVGQITGFGAYGYEMGLMALYHHILAKDKE</sequence>
<feature type="active site" description="Proton donor" evidence="7 8">
    <location>
        <position position="100"/>
    </location>
</feature>
<dbReference type="PANTHER" id="PTHR21272">
    <property type="entry name" value="CATABOLIC 3-DEHYDROQUINASE"/>
    <property type="match status" value="1"/>
</dbReference>
<evidence type="ECO:0000256" key="2">
    <source>
        <dbReference type="ARBA" id="ARBA00004902"/>
    </source>
</evidence>
<dbReference type="NCBIfam" id="NF003807">
    <property type="entry name" value="PRK05395.1-4"/>
    <property type="match status" value="1"/>
</dbReference>
<gene>
    <name evidence="7 11" type="primary">aroQ</name>
    <name evidence="11" type="ORF">E0485_10610</name>
</gene>
<name>A0A4R4EGZ5_9BACL</name>
<feature type="binding site" evidence="7 9">
    <location>
        <position position="87"/>
    </location>
    <ligand>
        <name>substrate</name>
    </ligand>
</feature>
<proteinExistence type="inferred from homology"/>
<evidence type="ECO:0000256" key="4">
    <source>
        <dbReference type="ARBA" id="ARBA00011193"/>
    </source>
</evidence>
<dbReference type="InterPro" id="IPR036441">
    <property type="entry name" value="DHquinase_II_sf"/>
</dbReference>
<keyword evidence="6 7" id="KW-0456">Lyase</keyword>
<evidence type="ECO:0000256" key="1">
    <source>
        <dbReference type="ARBA" id="ARBA00001864"/>
    </source>
</evidence>
<evidence type="ECO:0000256" key="10">
    <source>
        <dbReference type="PIRSR" id="PIRSR001399-3"/>
    </source>
</evidence>
<feature type="active site" description="Proton acceptor" evidence="7 8">
    <location>
        <position position="23"/>
    </location>
</feature>
<feature type="binding site" evidence="7 9">
    <location>
        <position position="111"/>
    </location>
    <ligand>
        <name>substrate</name>
    </ligand>
</feature>
<dbReference type="NCBIfam" id="NF003806">
    <property type="entry name" value="PRK05395.1-3"/>
    <property type="match status" value="1"/>
</dbReference>
<dbReference type="HAMAP" id="MF_00169">
    <property type="entry name" value="AroQ"/>
    <property type="match status" value="1"/>
</dbReference>
<dbReference type="SUPFAM" id="SSF52304">
    <property type="entry name" value="Type II 3-dehydroquinate dehydratase"/>
    <property type="match status" value="1"/>
</dbReference>
<evidence type="ECO:0000313" key="12">
    <source>
        <dbReference type="Proteomes" id="UP000295418"/>
    </source>
</evidence>
<evidence type="ECO:0000256" key="5">
    <source>
        <dbReference type="ARBA" id="ARBA00012060"/>
    </source>
</evidence>
<dbReference type="EC" id="4.2.1.10" evidence="5 7"/>
<feature type="binding site" evidence="7 9">
    <location>
        <begin position="101"/>
        <end position="102"/>
    </location>
    <ligand>
        <name>substrate</name>
    </ligand>
</feature>
<evidence type="ECO:0000256" key="7">
    <source>
        <dbReference type="HAMAP-Rule" id="MF_00169"/>
    </source>
</evidence>
<dbReference type="PIRSF" id="PIRSF001399">
    <property type="entry name" value="DHquinase_II"/>
    <property type="match status" value="1"/>
</dbReference>
<dbReference type="AlphaFoldDB" id="A0A4R4EGZ5"/>
<dbReference type="InterPro" id="IPR018509">
    <property type="entry name" value="DHquinase_II_CS"/>
</dbReference>
<comment type="catalytic activity">
    <reaction evidence="1 7">
        <text>3-dehydroquinate = 3-dehydroshikimate + H2O</text>
        <dbReference type="Rhea" id="RHEA:21096"/>
        <dbReference type="ChEBI" id="CHEBI:15377"/>
        <dbReference type="ChEBI" id="CHEBI:16630"/>
        <dbReference type="ChEBI" id="CHEBI:32364"/>
        <dbReference type="EC" id="4.2.1.10"/>
    </reaction>
</comment>
<evidence type="ECO:0000313" key="11">
    <source>
        <dbReference type="EMBL" id="TCZ77438.1"/>
    </source>
</evidence>
<dbReference type="Pfam" id="PF01220">
    <property type="entry name" value="DHquinase_II"/>
    <property type="match status" value="1"/>
</dbReference>
<dbReference type="RefSeq" id="WP_132418009.1">
    <property type="nucleotide sequence ID" value="NZ_SKFG01000009.1"/>
</dbReference>
<dbReference type="Gene3D" id="3.40.50.9100">
    <property type="entry name" value="Dehydroquinase, class II"/>
    <property type="match status" value="1"/>
</dbReference>
<accession>A0A4R4EGZ5</accession>
<comment type="function">
    <text evidence="7">Catalyzes a trans-dehydration via an enolate intermediate.</text>
</comment>
<feature type="binding site" evidence="7 9">
    <location>
        <position position="80"/>
    </location>
    <ligand>
        <name>substrate</name>
    </ligand>
</feature>
<comment type="similarity">
    <text evidence="3 7">Belongs to the type-II 3-dehydroquinase family.</text>
</comment>
<keyword evidence="7" id="KW-0057">Aromatic amino acid biosynthesis</keyword>
<dbReference type="GO" id="GO:0019631">
    <property type="term" value="P:quinate catabolic process"/>
    <property type="evidence" value="ECO:0007669"/>
    <property type="project" value="TreeGrafter"/>
</dbReference>
<organism evidence="11 12">
    <name type="scientific">Paenibacillus albiflavus</name>
    <dbReference type="NCBI Taxonomy" id="2545760"/>
    <lineage>
        <taxon>Bacteria</taxon>
        <taxon>Bacillati</taxon>
        <taxon>Bacillota</taxon>
        <taxon>Bacilli</taxon>
        <taxon>Bacillales</taxon>
        <taxon>Paenibacillaceae</taxon>
        <taxon>Paenibacillus</taxon>
    </lineage>
</organism>
<comment type="pathway">
    <text evidence="2 7">Metabolic intermediate biosynthesis; chorismate biosynthesis; chorismate from D-erythrose 4-phosphate and phosphoenolpyruvate: step 3/7.</text>
</comment>
<dbReference type="PROSITE" id="PS01029">
    <property type="entry name" value="DEHYDROQUINASE_II"/>
    <property type="match status" value="1"/>
</dbReference>
<feature type="binding site" evidence="7 9">
    <location>
        <position position="74"/>
    </location>
    <ligand>
        <name>substrate</name>
    </ligand>
</feature>
<keyword evidence="7" id="KW-0028">Amino-acid biosynthesis</keyword>
<dbReference type="OrthoDB" id="9790793at2"/>
<dbReference type="GO" id="GO:0008652">
    <property type="term" value="P:amino acid biosynthetic process"/>
    <property type="evidence" value="ECO:0007669"/>
    <property type="project" value="UniProtKB-KW"/>
</dbReference>
<dbReference type="Proteomes" id="UP000295418">
    <property type="component" value="Unassembled WGS sequence"/>
</dbReference>
<feature type="site" description="Transition state stabilizer" evidence="7 10">
    <location>
        <position position="18"/>
    </location>
</feature>
<dbReference type="GO" id="GO:0009423">
    <property type="term" value="P:chorismate biosynthetic process"/>
    <property type="evidence" value="ECO:0007669"/>
    <property type="project" value="UniProtKB-UniRule"/>
</dbReference>
<comment type="subunit">
    <text evidence="4 7">Homododecamer.</text>
</comment>
<dbReference type="PANTHER" id="PTHR21272:SF3">
    <property type="entry name" value="CATABOLIC 3-DEHYDROQUINASE"/>
    <property type="match status" value="1"/>
</dbReference>